<sequence>MAGQPIEGQILVLTAAKASVPPTRLPDLIERTQAVLAPKRDRYRLEHERLHATADREVFLVDRGHWTEIGAEVGGSDRDLSAIRRAHEEQVLRIGRRTGREGEFETALEIRDPVVIGTGGTEARGDRHGPERE</sequence>
<evidence type="ECO:0000259" key="2">
    <source>
        <dbReference type="Pfam" id="PF26222"/>
    </source>
</evidence>
<dbReference type="EMBL" id="SHMR01000009">
    <property type="protein sequence ID" value="RZH66352.1"/>
    <property type="molecule type" value="Genomic_DNA"/>
</dbReference>
<dbReference type="STRING" id="222984.GCA_000731985_02500"/>
<dbReference type="Pfam" id="PF26222">
    <property type="entry name" value="DUF8048"/>
    <property type="match status" value="1"/>
</dbReference>
<evidence type="ECO:0000313" key="3">
    <source>
        <dbReference type="EMBL" id="RZH66352.1"/>
    </source>
</evidence>
<feature type="domain" description="DUF8048" evidence="2">
    <location>
        <begin position="4"/>
        <end position="118"/>
    </location>
</feature>
<dbReference type="Proteomes" id="UP000292704">
    <property type="component" value="Unassembled WGS sequence"/>
</dbReference>
<feature type="region of interest" description="Disordered" evidence="1">
    <location>
        <begin position="112"/>
        <end position="133"/>
    </location>
</feature>
<proteinExistence type="predicted"/>
<dbReference type="OrthoDB" id="235313at2157"/>
<protein>
    <recommendedName>
        <fullName evidence="2">DUF8048 domain-containing protein</fullName>
    </recommendedName>
</protein>
<name>A0A482XUJ0_9EURY</name>
<comment type="caution">
    <text evidence="3">The sequence shown here is derived from an EMBL/GenBank/DDBJ whole genome shotgun (WGS) entry which is preliminary data.</text>
</comment>
<evidence type="ECO:0000256" key="1">
    <source>
        <dbReference type="SAM" id="MobiDB-lite"/>
    </source>
</evidence>
<reference evidence="3 4" key="1">
    <citation type="submission" date="2019-02" db="EMBL/GenBank/DDBJ databases">
        <title>Genome analysis provides insights into bioremediation potentialities and Haloocin production by Natrinema altunense strain 4.1R isolated from Chott Douz in Tunisian desert.</title>
        <authorList>
            <person name="Najjari A."/>
            <person name="Youssef N."/>
            <person name="Ben Dhia O."/>
            <person name="Ferjani R."/>
            <person name="El Hidri D."/>
            <person name="Ouzari H.I."/>
            <person name="Cherif A."/>
        </authorList>
    </citation>
    <scope>NUCLEOTIDE SEQUENCE [LARGE SCALE GENOMIC DNA]</scope>
    <source>
        <strain evidence="3 4">4.1R</strain>
    </source>
</reference>
<gene>
    <name evidence="3" type="ORF">ELS17_16855</name>
</gene>
<dbReference type="AlphaFoldDB" id="A0A482XUJ0"/>
<dbReference type="RefSeq" id="WP_130171611.1">
    <property type="nucleotide sequence ID" value="NZ_SHMR01000009.1"/>
</dbReference>
<dbReference type="InterPro" id="IPR058361">
    <property type="entry name" value="DUF8048"/>
</dbReference>
<feature type="compositionally biased region" description="Basic and acidic residues" evidence="1">
    <location>
        <begin position="123"/>
        <end position="133"/>
    </location>
</feature>
<evidence type="ECO:0000313" key="4">
    <source>
        <dbReference type="Proteomes" id="UP000292704"/>
    </source>
</evidence>
<organism evidence="3 4">
    <name type="scientific">Natrinema altunense</name>
    <dbReference type="NCBI Taxonomy" id="222984"/>
    <lineage>
        <taxon>Archaea</taxon>
        <taxon>Methanobacteriati</taxon>
        <taxon>Methanobacteriota</taxon>
        <taxon>Stenosarchaea group</taxon>
        <taxon>Halobacteria</taxon>
        <taxon>Halobacteriales</taxon>
        <taxon>Natrialbaceae</taxon>
        <taxon>Natrinema</taxon>
    </lineage>
</organism>
<accession>A0A482XUJ0</accession>